<keyword evidence="4 8" id="KW-1133">Transmembrane helix</keyword>
<evidence type="ECO:0000313" key="10">
    <source>
        <dbReference type="Proteomes" id="UP000265703"/>
    </source>
</evidence>
<dbReference type="Pfam" id="PF07798">
    <property type="entry name" value="CCDC90-like"/>
    <property type="match status" value="1"/>
</dbReference>
<dbReference type="PANTHER" id="PTHR14360">
    <property type="entry name" value="PROTEIN FMP32, MITOCHONDRIAL"/>
    <property type="match status" value="1"/>
</dbReference>
<comment type="subcellular location">
    <subcellularLocation>
        <location evidence="2">Membrane</location>
    </subcellularLocation>
    <subcellularLocation>
        <location evidence="1">Mitochondrion</location>
    </subcellularLocation>
</comment>
<dbReference type="Gene3D" id="1.20.5.340">
    <property type="match status" value="1"/>
</dbReference>
<dbReference type="InterPro" id="IPR024461">
    <property type="entry name" value="CCDC90-like"/>
</dbReference>
<organism evidence="9 10">
    <name type="scientific">Glomus cerebriforme</name>
    <dbReference type="NCBI Taxonomy" id="658196"/>
    <lineage>
        <taxon>Eukaryota</taxon>
        <taxon>Fungi</taxon>
        <taxon>Fungi incertae sedis</taxon>
        <taxon>Mucoromycota</taxon>
        <taxon>Glomeromycotina</taxon>
        <taxon>Glomeromycetes</taxon>
        <taxon>Glomerales</taxon>
        <taxon>Glomeraceae</taxon>
        <taxon>Glomus</taxon>
    </lineage>
</organism>
<dbReference type="AlphaFoldDB" id="A0A397THC8"/>
<protein>
    <recommendedName>
        <fullName evidence="11">DUF1640-domain-containing protein</fullName>
    </recommendedName>
</protein>
<evidence type="ECO:0000256" key="5">
    <source>
        <dbReference type="ARBA" id="ARBA00023054"/>
    </source>
</evidence>
<dbReference type="PANTHER" id="PTHR14360:SF12">
    <property type="entry name" value="MOZ PROTEIN REPRESENTS A CHROMATIN-ASSOCIATED ACETYLTRANSFERASE"/>
    <property type="match status" value="1"/>
</dbReference>
<feature type="transmembrane region" description="Helical" evidence="8">
    <location>
        <begin position="235"/>
        <end position="254"/>
    </location>
</feature>
<keyword evidence="6" id="KW-0496">Mitochondrion</keyword>
<dbReference type="EMBL" id="QKYT01000054">
    <property type="protein sequence ID" value="RIA95837.1"/>
    <property type="molecule type" value="Genomic_DNA"/>
</dbReference>
<proteinExistence type="predicted"/>
<evidence type="ECO:0000256" key="1">
    <source>
        <dbReference type="ARBA" id="ARBA00004173"/>
    </source>
</evidence>
<evidence type="ECO:0000256" key="4">
    <source>
        <dbReference type="ARBA" id="ARBA00022989"/>
    </source>
</evidence>
<dbReference type="STRING" id="658196.A0A397THC8"/>
<dbReference type="Proteomes" id="UP000265703">
    <property type="component" value="Unassembled WGS sequence"/>
</dbReference>
<keyword evidence="7 8" id="KW-0472">Membrane</keyword>
<keyword evidence="3 8" id="KW-0812">Transmembrane</keyword>
<keyword evidence="5" id="KW-0175">Coiled coil</keyword>
<name>A0A397THC8_9GLOM</name>
<comment type="caution">
    <text evidence="9">The sequence shown here is derived from an EMBL/GenBank/DDBJ whole genome shotgun (WGS) entry which is preliminary data.</text>
</comment>
<evidence type="ECO:0000313" key="9">
    <source>
        <dbReference type="EMBL" id="RIA95837.1"/>
    </source>
</evidence>
<gene>
    <name evidence="9" type="ORF">C1645_816130</name>
</gene>
<dbReference type="GO" id="GO:0016020">
    <property type="term" value="C:membrane"/>
    <property type="evidence" value="ECO:0007669"/>
    <property type="project" value="UniProtKB-SubCell"/>
</dbReference>
<evidence type="ECO:0000256" key="7">
    <source>
        <dbReference type="ARBA" id="ARBA00023136"/>
    </source>
</evidence>
<dbReference type="OrthoDB" id="1552at2759"/>
<accession>A0A397THC8</accession>
<keyword evidence="10" id="KW-1185">Reference proteome</keyword>
<evidence type="ECO:0000256" key="3">
    <source>
        <dbReference type="ARBA" id="ARBA00022692"/>
    </source>
</evidence>
<evidence type="ECO:0000256" key="6">
    <source>
        <dbReference type="ARBA" id="ARBA00023128"/>
    </source>
</evidence>
<sequence>MSYNIIKHLIIPVTGSLPVFRLNIREQRIIHIHRFFSSTIQDQLLPSFPPSSSSPDKSKIIEIPTIQPIEKAQYYFNTYNFNTYKVVKDLERQGFTRGQAESIMRGMEALLIDGFKIRSKLLSKADLENETYLFQASLSDLRTEMQIIRKNSLVDLSSENSLIQREVSSLHQKLQDDIGKMRHFIQLDLNNYKADIREEQKKKEIIIQGIDNKFTITSGDIRTDIEALKWETTRMALLGIFGLAVCALGIMFFTTNKKSKEISSEISASKNGEPNS</sequence>
<evidence type="ECO:0008006" key="11">
    <source>
        <dbReference type="Google" id="ProtNLM"/>
    </source>
</evidence>
<reference evidence="9 10" key="1">
    <citation type="submission" date="2018-06" db="EMBL/GenBank/DDBJ databases">
        <title>Comparative genomics reveals the genomic features of Rhizophagus irregularis, R. cerebriforme, R. diaphanum and Gigaspora rosea, and their symbiotic lifestyle signature.</title>
        <authorList>
            <person name="Morin E."/>
            <person name="San Clemente H."/>
            <person name="Chen E.C.H."/>
            <person name="De La Providencia I."/>
            <person name="Hainaut M."/>
            <person name="Kuo A."/>
            <person name="Kohler A."/>
            <person name="Murat C."/>
            <person name="Tang N."/>
            <person name="Roy S."/>
            <person name="Loubradou J."/>
            <person name="Henrissat B."/>
            <person name="Grigoriev I.V."/>
            <person name="Corradi N."/>
            <person name="Roux C."/>
            <person name="Martin F.M."/>
        </authorList>
    </citation>
    <scope>NUCLEOTIDE SEQUENCE [LARGE SCALE GENOMIC DNA]</scope>
    <source>
        <strain evidence="9 10">DAOM 227022</strain>
    </source>
</reference>
<evidence type="ECO:0000256" key="8">
    <source>
        <dbReference type="SAM" id="Phobius"/>
    </source>
</evidence>
<evidence type="ECO:0000256" key="2">
    <source>
        <dbReference type="ARBA" id="ARBA00004370"/>
    </source>
</evidence>
<dbReference type="GO" id="GO:0005739">
    <property type="term" value="C:mitochondrion"/>
    <property type="evidence" value="ECO:0007669"/>
    <property type="project" value="UniProtKB-SubCell"/>
</dbReference>